<evidence type="ECO:0000256" key="1">
    <source>
        <dbReference type="SAM" id="MobiDB-lite"/>
    </source>
</evidence>
<protein>
    <recommendedName>
        <fullName evidence="2">BZIP domain-containing protein</fullName>
    </recommendedName>
</protein>
<feature type="region of interest" description="Disordered" evidence="1">
    <location>
        <begin position="40"/>
        <end position="108"/>
    </location>
</feature>
<feature type="compositionally biased region" description="Polar residues" evidence="1">
    <location>
        <begin position="40"/>
        <end position="53"/>
    </location>
</feature>
<reference evidence="3 4" key="1">
    <citation type="journal article" date="2024" name="Nat. Commun.">
        <title>Phylogenomics reveals the evolutionary origins of lichenization in chlorophyte algae.</title>
        <authorList>
            <person name="Puginier C."/>
            <person name="Libourel C."/>
            <person name="Otte J."/>
            <person name="Skaloud P."/>
            <person name="Haon M."/>
            <person name="Grisel S."/>
            <person name="Petersen M."/>
            <person name="Berrin J.G."/>
            <person name="Delaux P.M."/>
            <person name="Dal Grande F."/>
            <person name="Keller J."/>
        </authorList>
    </citation>
    <scope>NUCLEOTIDE SEQUENCE [LARGE SCALE GENOMIC DNA]</scope>
    <source>
        <strain evidence="3 4">SAG 2523</strain>
    </source>
</reference>
<evidence type="ECO:0000259" key="2">
    <source>
        <dbReference type="PROSITE" id="PS00036"/>
    </source>
</evidence>
<feature type="non-terminal residue" evidence="3">
    <location>
        <position position="309"/>
    </location>
</feature>
<keyword evidence="4" id="KW-1185">Reference proteome</keyword>
<feature type="compositionally biased region" description="Basic residues" evidence="1">
    <location>
        <begin position="85"/>
        <end position="100"/>
    </location>
</feature>
<dbReference type="Proteomes" id="UP001485043">
    <property type="component" value="Unassembled WGS sequence"/>
</dbReference>
<dbReference type="AlphaFoldDB" id="A0AAW1SSZ2"/>
<evidence type="ECO:0000313" key="4">
    <source>
        <dbReference type="Proteomes" id="UP001485043"/>
    </source>
</evidence>
<feature type="domain" description="BZIP" evidence="2">
    <location>
        <begin position="82"/>
        <end position="97"/>
    </location>
</feature>
<sequence>MDSPLTSLGGAPSFESSLDIPTSLAGHAYHPLGELSAATATATARPLSASQGTKRVLEESAGRSQSLPAELAEAEGPGGGQKARERNKRAQRTFRQRQKAKAQQQEEELTVASDRIAELQEQVASLEQLLSADLGPVEAEIPTSLLPGRGDIQQLLSRADPTLARSELLATRKRHLQSIKPCTAWEGCTPVPLEQLYSSILEGRLDLRIPLANGQAPERAILLSRLVAMPVRQHLQLQAQYHSCLASAAPFCSDPQSAHGQHFQAVMGEGMALLAVFCECLPEQFLACQSLNMLDATTHMPPETFAALK</sequence>
<dbReference type="GO" id="GO:0003700">
    <property type="term" value="F:DNA-binding transcription factor activity"/>
    <property type="evidence" value="ECO:0007669"/>
    <property type="project" value="InterPro"/>
</dbReference>
<evidence type="ECO:0000313" key="3">
    <source>
        <dbReference type="EMBL" id="KAK9858389.1"/>
    </source>
</evidence>
<dbReference type="InterPro" id="IPR046347">
    <property type="entry name" value="bZIP_sf"/>
</dbReference>
<name>A0AAW1SSZ2_9CHLO</name>
<dbReference type="SUPFAM" id="SSF57959">
    <property type="entry name" value="Leucine zipper domain"/>
    <property type="match status" value="1"/>
</dbReference>
<dbReference type="EMBL" id="JALJOV010000933">
    <property type="protein sequence ID" value="KAK9858389.1"/>
    <property type="molecule type" value="Genomic_DNA"/>
</dbReference>
<organism evidence="3 4">
    <name type="scientific">Apatococcus fuscideae</name>
    <dbReference type="NCBI Taxonomy" id="2026836"/>
    <lineage>
        <taxon>Eukaryota</taxon>
        <taxon>Viridiplantae</taxon>
        <taxon>Chlorophyta</taxon>
        <taxon>core chlorophytes</taxon>
        <taxon>Trebouxiophyceae</taxon>
        <taxon>Chlorellales</taxon>
        <taxon>Chlorellaceae</taxon>
        <taxon>Apatococcus</taxon>
    </lineage>
</organism>
<accession>A0AAW1SSZ2</accession>
<dbReference type="InterPro" id="IPR004827">
    <property type="entry name" value="bZIP"/>
</dbReference>
<gene>
    <name evidence="3" type="ORF">WJX84_009546</name>
</gene>
<comment type="caution">
    <text evidence="3">The sequence shown here is derived from an EMBL/GenBank/DDBJ whole genome shotgun (WGS) entry which is preliminary data.</text>
</comment>
<dbReference type="PROSITE" id="PS00036">
    <property type="entry name" value="BZIP_BASIC"/>
    <property type="match status" value="1"/>
</dbReference>
<proteinExistence type="predicted"/>